<sequence>MSNKEATDISSAAGSKGLEAAGGVAGALEKERQYRGATEGEGEMKGQDAHAQDHDVTGEQGSGTGAAN</sequence>
<dbReference type="EMBL" id="LN483124">
    <property type="protein sequence ID" value="CED82199.1"/>
    <property type="molecule type" value="Genomic_DNA"/>
</dbReference>
<feature type="region of interest" description="Disordered" evidence="1">
    <location>
        <begin position="1"/>
        <end position="68"/>
    </location>
</feature>
<protein>
    <submittedName>
        <fullName evidence="2">Uncharacterized protein</fullName>
    </submittedName>
</protein>
<name>A0A0F7SNG2_PHARH</name>
<dbReference type="AlphaFoldDB" id="A0A0F7SNG2"/>
<feature type="compositionally biased region" description="Basic and acidic residues" evidence="1">
    <location>
        <begin position="42"/>
        <end position="57"/>
    </location>
</feature>
<reference evidence="2" key="1">
    <citation type="submission" date="2014-08" db="EMBL/GenBank/DDBJ databases">
        <authorList>
            <person name="Sharma Rahul"/>
            <person name="Thines Marco"/>
        </authorList>
    </citation>
    <scope>NUCLEOTIDE SEQUENCE</scope>
</reference>
<feature type="compositionally biased region" description="Polar residues" evidence="1">
    <location>
        <begin position="1"/>
        <end position="13"/>
    </location>
</feature>
<organism evidence="2">
    <name type="scientific">Phaffia rhodozyma</name>
    <name type="common">Yeast</name>
    <name type="synonym">Xanthophyllomyces dendrorhous</name>
    <dbReference type="NCBI Taxonomy" id="264483"/>
    <lineage>
        <taxon>Eukaryota</taxon>
        <taxon>Fungi</taxon>
        <taxon>Dikarya</taxon>
        <taxon>Basidiomycota</taxon>
        <taxon>Agaricomycotina</taxon>
        <taxon>Tremellomycetes</taxon>
        <taxon>Cystofilobasidiales</taxon>
        <taxon>Mrakiaceae</taxon>
        <taxon>Phaffia</taxon>
    </lineage>
</organism>
<evidence type="ECO:0000313" key="2">
    <source>
        <dbReference type="EMBL" id="CED82199.1"/>
    </source>
</evidence>
<accession>A0A0F7SNG2</accession>
<evidence type="ECO:0000256" key="1">
    <source>
        <dbReference type="SAM" id="MobiDB-lite"/>
    </source>
</evidence>
<proteinExistence type="predicted"/>